<sequence>MEYGRDFDFKRSFFEQFGELIKDVPRAHLISIGNENCEYVHLLLNSKNCYLSVSGKNNTDCWHCSFLDRCDSCLDSSSIEDSDNLYQCFSIKKSHDCSFSSFLENCSHCSHCFDCINCSNCIGCVWIKNKQFYIYNEPVTEEVFRSFVQNNPTIDQKKLEWLMVRHPRKNMNISETEQVIWDDVARSKNIYDSYSIQDSTDIKYSYRGYFLHDSMDVIWTADGSMLYEVLSCSNKPYRLAFTNLCYPNCSELLLCDHCSTSSNLFACIGLRNKSYCIFNKQYTREGYEELVPQIIEHMKKTGEWGEFFPSSLSPFGYNETVAQEYYPLTKDEAMKNRAFNWSDYEAPFPKVEKIIPAAKLPEDISKIPDDILNWAIECEVTGKPFRIIKQELEFYRKHNLPIPRRHPDQRHLDRMALRNPRKLFERKCDKCGVEMMTTYSNERKEIVYCEGCYNKEIL</sequence>
<evidence type="ECO:0008006" key="2">
    <source>
        <dbReference type="Google" id="ProtNLM"/>
    </source>
</evidence>
<evidence type="ECO:0000313" key="1">
    <source>
        <dbReference type="EMBL" id="EKD44677.1"/>
    </source>
</evidence>
<comment type="caution">
    <text evidence="1">The sequence shown here is derived from an EMBL/GenBank/DDBJ whole genome shotgun (WGS) entry which is preliminary data.</text>
</comment>
<protein>
    <recommendedName>
        <fullName evidence="2">Caib/baif family protein</fullName>
    </recommendedName>
</protein>
<dbReference type="AlphaFoldDB" id="K1Z5D1"/>
<dbReference type="EMBL" id="AMFJ01028778">
    <property type="protein sequence ID" value="EKD44677.1"/>
    <property type="molecule type" value="Genomic_DNA"/>
</dbReference>
<name>K1Z5D1_9BACT</name>
<proteinExistence type="predicted"/>
<accession>K1Z5D1</accession>
<gene>
    <name evidence="1" type="ORF">ACD_71C00047G0001</name>
</gene>
<reference evidence="1" key="1">
    <citation type="journal article" date="2012" name="Science">
        <title>Fermentation, hydrogen, and sulfur metabolism in multiple uncultivated bacterial phyla.</title>
        <authorList>
            <person name="Wrighton K.C."/>
            <person name="Thomas B.C."/>
            <person name="Sharon I."/>
            <person name="Miller C.S."/>
            <person name="Castelle C.J."/>
            <person name="VerBerkmoes N.C."/>
            <person name="Wilkins M.J."/>
            <person name="Hettich R.L."/>
            <person name="Lipton M.S."/>
            <person name="Williams K.H."/>
            <person name="Long P.E."/>
            <person name="Banfield J.F."/>
        </authorList>
    </citation>
    <scope>NUCLEOTIDE SEQUENCE [LARGE SCALE GENOMIC DNA]</scope>
</reference>
<organism evidence="1">
    <name type="scientific">uncultured bacterium</name>
    <name type="common">gcode 4</name>
    <dbReference type="NCBI Taxonomy" id="1234023"/>
    <lineage>
        <taxon>Bacteria</taxon>
        <taxon>environmental samples</taxon>
    </lineage>
</organism>